<reference evidence="1" key="2">
    <citation type="journal article" date="2022" name="New Phytol.">
        <title>Evolutionary transition to the ectomycorrhizal habit in the genomes of a hyperdiverse lineage of mushroom-forming fungi.</title>
        <authorList>
            <person name="Looney B."/>
            <person name="Miyauchi S."/>
            <person name="Morin E."/>
            <person name="Drula E."/>
            <person name="Courty P.E."/>
            <person name="Kohler A."/>
            <person name="Kuo A."/>
            <person name="LaButti K."/>
            <person name="Pangilinan J."/>
            <person name="Lipzen A."/>
            <person name="Riley R."/>
            <person name="Andreopoulos W."/>
            <person name="He G."/>
            <person name="Johnson J."/>
            <person name="Nolan M."/>
            <person name="Tritt A."/>
            <person name="Barry K.W."/>
            <person name="Grigoriev I.V."/>
            <person name="Nagy L.G."/>
            <person name="Hibbett D."/>
            <person name="Henrissat B."/>
            <person name="Matheny P.B."/>
            <person name="Labbe J."/>
            <person name="Martin F.M."/>
        </authorList>
    </citation>
    <scope>NUCLEOTIDE SEQUENCE</scope>
    <source>
        <strain evidence="1">EC-137</strain>
    </source>
</reference>
<evidence type="ECO:0000313" key="1">
    <source>
        <dbReference type="EMBL" id="KAI0032661.1"/>
    </source>
</evidence>
<comment type="caution">
    <text evidence="1">The sequence shown here is derived from an EMBL/GenBank/DDBJ whole genome shotgun (WGS) entry which is preliminary data.</text>
</comment>
<accession>A0ACB8QMR7</accession>
<dbReference type="Proteomes" id="UP000814128">
    <property type="component" value="Unassembled WGS sequence"/>
</dbReference>
<protein>
    <submittedName>
        <fullName evidence="1">Short chain type dehydrogenase</fullName>
    </submittedName>
</protein>
<proteinExistence type="predicted"/>
<organism evidence="1 2">
    <name type="scientific">Vararia minispora EC-137</name>
    <dbReference type="NCBI Taxonomy" id="1314806"/>
    <lineage>
        <taxon>Eukaryota</taxon>
        <taxon>Fungi</taxon>
        <taxon>Dikarya</taxon>
        <taxon>Basidiomycota</taxon>
        <taxon>Agaricomycotina</taxon>
        <taxon>Agaricomycetes</taxon>
        <taxon>Russulales</taxon>
        <taxon>Lachnocladiaceae</taxon>
        <taxon>Vararia</taxon>
    </lineage>
</organism>
<sequence length="257" mass="27033">MKVRNRTFVVSGGSSGLGLATVQALLNAQAYVAILDLRPPANLSSSRAKFWKADITSETEVEVAVEGSVAWSNQTGAILGGVINCAGVGTGAKIIGADNEPHPLDLWRFALEVNLTGTFNLSRLVCKHLIHVAPEGPDGERGVVVMVASSAAFEGQPGQAAYSASKGGLVAMTLPLARDLGRHGIRVVSVAPGAFTSPMTDRMSPKTQASVIRELVFPRRPGMPEEFAQTVMWVIGCQYVNGETIRLSGGARLPGKL</sequence>
<evidence type="ECO:0000313" key="2">
    <source>
        <dbReference type="Proteomes" id="UP000814128"/>
    </source>
</evidence>
<keyword evidence="2" id="KW-1185">Reference proteome</keyword>
<dbReference type="EMBL" id="MU273539">
    <property type="protein sequence ID" value="KAI0032661.1"/>
    <property type="molecule type" value="Genomic_DNA"/>
</dbReference>
<reference evidence="1" key="1">
    <citation type="submission" date="2021-02" db="EMBL/GenBank/DDBJ databases">
        <authorList>
            <consortium name="DOE Joint Genome Institute"/>
            <person name="Ahrendt S."/>
            <person name="Looney B.P."/>
            <person name="Miyauchi S."/>
            <person name="Morin E."/>
            <person name="Drula E."/>
            <person name="Courty P.E."/>
            <person name="Chicoki N."/>
            <person name="Fauchery L."/>
            <person name="Kohler A."/>
            <person name="Kuo A."/>
            <person name="Labutti K."/>
            <person name="Pangilinan J."/>
            <person name="Lipzen A."/>
            <person name="Riley R."/>
            <person name="Andreopoulos W."/>
            <person name="He G."/>
            <person name="Johnson J."/>
            <person name="Barry K.W."/>
            <person name="Grigoriev I.V."/>
            <person name="Nagy L."/>
            <person name="Hibbett D."/>
            <person name="Henrissat B."/>
            <person name="Matheny P.B."/>
            <person name="Labbe J."/>
            <person name="Martin F."/>
        </authorList>
    </citation>
    <scope>NUCLEOTIDE SEQUENCE</scope>
    <source>
        <strain evidence="1">EC-137</strain>
    </source>
</reference>
<name>A0ACB8QMR7_9AGAM</name>
<gene>
    <name evidence="1" type="ORF">K488DRAFT_49405</name>
</gene>